<evidence type="ECO:0000256" key="4">
    <source>
        <dbReference type="ARBA" id="ARBA00023242"/>
    </source>
</evidence>
<dbReference type="PANTHER" id="PTHR45793:SF12">
    <property type="entry name" value="TETRAPEPTIDE REPEAT HOMEOBOX 1"/>
    <property type="match status" value="1"/>
</dbReference>
<sequence>KLNLREHQLQVWFKNRRAKAAREQLKKHPQSGPARRGRRAGAAPPVPATAASPGPSGILPAANSTTYSLHQAWGGPERGAHGGFLAALGPGPGAIPAPLLGPVSAPDQIPDWMPGHSPDPAQIPGPGPIFTPILGQSPGSLLDPIPRSLPSPIPGPGSLPAPNPGPGSLPAPNPGPGSLPAPIPIPGPGSLPAPISGPGSLPAPISGPGSLPAPIPGPGSLPAPIPGPGSLPAPIPGPGSCPAPISGPGWLPAPIPGPGSLPSPIPGPGSLPAPGLTSRFSPDTPLLPDFTELLTPLDPLEGSSVSTMTSQWYQHQEDGSVNENYSGPRSLLDV</sequence>
<feature type="compositionally biased region" description="Pro residues" evidence="6">
    <location>
        <begin position="147"/>
        <end position="191"/>
    </location>
</feature>
<organism evidence="8 9">
    <name type="scientific">Saimiri boliviensis boliviensis</name>
    <name type="common">Bolivian squirrel monkey</name>
    <dbReference type="NCBI Taxonomy" id="39432"/>
    <lineage>
        <taxon>Eukaryota</taxon>
        <taxon>Metazoa</taxon>
        <taxon>Chordata</taxon>
        <taxon>Craniata</taxon>
        <taxon>Vertebrata</taxon>
        <taxon>Euteleostomi</taxon>
        <taxon>Mammalia</taxon>
        <taxon>Eutheria</taxon>
        <taxon>Euarchontoglires</taxon>
        <taxon>Primates</taxon>
        <taxon>Haplorrhini</taxon>
        <taxon>Platyrrhini</taxon>
        <taxon>Cebidae</taxon>
        <taxon>Saimiriinae</taxon>
        <taxon>Saimiri</taxon>
    </lineage>
</organism>
<dbReference type="GO" id="GO:0000978">
    <property type="term" value="F:RNA polymerase II cis-regulatory region sequence-specific DNA binding"/>
    <property type="evidence" value="ECO:0007669"/>
    <property type="project" value="TreeGrafter"/>
</dbReference>
<proteinExistence type="predicted"/>
<dbReference type="GO" id="GO:0005634">
    <property type="term" value="C:nucleus"/>
    <property type="evidence" value="ECO:0007669"/>
    <property type="project" value="UniProtKB-SubCell"/>
</dbReference>
<evidence type="ECO:0000256" key="6">
    <source>
        <dbReference type="SAM" id="MobiDB-lite"/>
    </source>
</evidence>
<evidence type="ECO:0000256" key="5">
    <source>
        <dbReference type="PROSITE-ProRule" id="PRU00108"/>
    </source>
</evidence>
<keyword evidence="2 5" id="KW-0238">DNA-binding</keyword>
<comment type="subcellular location">
    <subcellularLocation>
        <location evidence="1 5">Nucleus</location>
    </subcellularLocation>
</comment>
<evidence type="ECO:0000256" key="2">
    <source>
        <dbReference type="ARBA" id="ARBA00023125"/>
    </source>
</evidence>
<feature type="region of interest" description="Disordered" evidence="6">
    <location>
        <begin position="15"/>
        <end position="62"/>
    </location>
</feature>
<keyword evidence="4 5" id="KW-0539">Nucleus</keyword>
<feature type="compositionally biased region" description="Polar residues" evidence="6">
    <location>
        <begin position="303"/>
        <end position="327"/>
    </location>
</feature>
<feature type="compositionally biased region" description="Low complexity" evidence="6">
    <location>
        <begin position="40"/>
        <end position="57"/>
    </location>
</feature>
<feature type="domain" description="Homeobox" evidence="7">
    <location>
        <begin position="1"/>
        <end position="23"/>
    </location>
</feature>
<dbReference type="InterPro" id="IPR009057">
    <property type="entry name" value="Homeodomain-like_sf"/>
</dbReference>
<feature type="DNA-binding region" description="Homeobox" evidence="5">
    <location>
        <begin position="3"/>
        <end position="24"/>
    </location>
</feature>
<name>A0A2K6V1D4_SAIBB</name>
<evidence type="ECO:0000256" key="3">
    <source>
        <dbReference type="ARBA" id="ARBA00023155"/>
    </source>
</evidence>
<dbReference type="AlphaFoldDB" id="A0A2K6V1D4"/>
<dbReference type="Gene3D" id="1.10.10.60">
    <property type="entry name" value="Homeodomain-like"/>
    <property type="match status" value="1"/>
</dbReference>
<evidence type="ECO:0000313" key="9">
    <source>
        <dbReference type="Proteomes" id="UP000233220"/>
    </source>
</evidence>
<reference evidence="8" key="2">
    <citation type="submission" date="2025-09" db="UniProtKB">
        <authorList>
            <consortium name="Ensembl"/>
        </authorList>
    </citation>
    <scope>IDENTIFICATION</scope>
</reference>
<feature type="region of interest" description="Disordered" evidence="6">
    <location>
        <begin position="116"/>
        <end position="334"/>
    </location>
</feature>
<dbReference type="CDD" id="cd00086">
    <property type="entry name" value="homeodomain"/>
    <property type="match status" value="1"/>
</dbReference>
<keyword evidence="9" id="KW-1185">Reference proteome</keyword>
<evidence type="ECO:0000256" key="1">
    <source>
        <dbReference type="ARBA" id="ARBA00004123"/>
    </source>
</evidence>
<dbReference type="Proteomes" id="UP000233220">
    <property type="component" value="Unplaced"/>
</dbReference>
<accession>A0A2K6V1D4</accession>
<dbReference type="PANTHER" id="PTHR45793">
    <property type="entry name" value="HOMEOBOX PROTEIN"/>
    <property type="match status" value="1"/>
</dbReference>
<dbReference type="PROSITE" id="PS50071">
    <property type="entry name" value="HOMEOBOX_2"/>
    <property type="match status" value="1"/>
</dbReference>
<evidence type="ECO:0000313" key="8">
    <source>
        <dbReference type="Ensembl" id="ENSSBOP00000037976.1"/>
    </source>
</evidence>
<keyword evidence="3 5" id="KW-0371">Homeobox</keyword>
<reference evidence="8" key="1">
    <citation type="submission" date="2025-08" db="UniProtKB">
        <authorList>
            <consortium name="Ensembl"/>
        </authorList>
    </citation>
    <scope>IDENTIFICATION</scope>
</reference>
<dbReference type="GeneTree" id="ENSGT00940000164595"/>
<protein>
    <recommendedName>
        <fullName evidence="7">Homeobox domain-containing protein</fullName>
    </recommendedName>
</protein>
<feature type="compositionally biased region" description="Basic residues" evidence="6">
    <location>
        <begin position="27"/>
        <end position="39"/>
    </location>
</feature>
<feature type="compositionally biased region" description="Low complexity" evidence="6">
    <location>
        <begin position="192"/>
        <end position="210"/>
    </location>
</feature>
<feature type="compositionally biased region" description="Pro residues" evidence="6">
    <location>
        <begin position="211"/>
        <end position="241"/>
    </location>
</feature>
<dbReference type="SUPFAM" id="SSF46689">
    <property type="entry name" value="Homeodomain-like"/>
    <property type="match status" value="1"/>
</dbReference>
<evidence type="ECO:0000259" key="7">
    <source>
        <dbReference type="PROSITE" id="PS50071"/>
    </source>
</evidence>
<dbReference type="Ensembl" id="ENSSBOT00000054921.1">
    <property type="protein sequence ID" value="ENSSBOP00000037976.1"/>
    <property type="gene ID" value="ENSSBOG00000035069.1"/>
</dbReference>
<dbReference type="GO" id="GO:0000981">
    <property type="term" value="F:DNA-binding transcription factor activity, RNA polymerase II-specific"/>
    <property type="evidence" value="ECO:0007669"/>
    <property type="project" value="TreeGrafter"/>
</dbReference>
<dbReference type="InterPro" id="IPR001356">
    <property type="entry name" value="HD"/>
</dbReference>
<feature type="compositionally biased region" description="Pro residues" evidence="6">
    <location>
        <begin position="251"/>
        <end position="271"/>
    </location>
</feature>